<name>A0A1T4W5S2_9GAMM</name>
<keyword evidence="2" id="KW-1185">Reference proteome</keyword>
<organism evidence="1 2">
    <name type="scientific">Enterovibrio nigricans DSM 22720</name>
    <dbReference type="NCBI Taxonomy" id="1121868"/>
    <lineage>
        <taxon>Bacteria</taxon>
        <taxon>Pseudomonadati</taxon>
        <taxon>Pseudomonadota</taxon>
        <taxon>Gammaproteobacteria</taxon>
        <taxon>Vibrionales</taxon>
        <taxon>Vibrionaceae</taxon>
        <taxon>Enterovibrio</taxon>
    </lineage>
</organism>
<protein>
    <submittedName>
        <fullName evidence="1">Uncharacterized protein</fullName>
    </submittedName>
</protein>
<dbReference type="Proteomes" id="UP000190162">
    <property type="component" value="Unassembled WGS sequence"/>
</dbReference>
<proteinExistence type="predicted"/>
<dbReference type="EMBL" id="FUXU01000163">
    <property type="protein sequence ID" value="SKA72654.1"/>
    <property type="molecule type" value="Genomic_DNA"/>
</dbReference>
<dbReference type="AlphaFoldDB" id="A0A1T4W5S2"/>
<evidence type="ECO:0000313" key="1">
    <source>
        <dbReference type="EMBL" id="SKA72654.1"/>
    </source>
</evidence>
<evidence type="ECO:0000313" key="2">
    <source>
        <dbReference type="Proteomes" id="UP000190162"/>
    </source>
</evidence>
<sequence>MYNIHLTQYGLYMKYKIEIRLALLSALSFNAHSQISMDTQVSTNTDTSQRSSSPQIQRIIENAENPLGPVSIFDYHHYALNRKPFDNSEINFSNNSMGLSLRSVHPLFSENIAGVVKDYYDQGEKPPGVDTSVWQFFMNSDGMPSSYMPTVENDRMCLYFHRRYKLSDIAADASGALTNLGFVNSPDQWWFTVNVYNEETNNFDLPADDYVLRDHPNTTPNKFSKLAISKGAIQTQSNERWCFKYDEPAVITIKKGDSVIDESDFVWDSQNSNIVDIAVNSPLLSGYPHFTGTSEQSFDDANFFEKDKVQYVGVDLLRDMFYGLDSPSFDDISVDESIKNSSLSVFRQLWSRFANFTLPDSGSLEPEFDDILSAVISDPSLNEIQKFKVLQKKLNDITKKQLSKSMKNWFKGHYKGILHGNIGSLNAIKTFKNGIKVNGLSKTLSSIRIKNPLKVIKSYGPDSYLTLGISIWSLSESIRNPGNSTSEIVIAYIPGVSDGMTFFVDTSTKTNNFHALTKFNDKERTDYNTTEFPYEIMNKHMTSNLLGVDLNEEARSCFYADKENLEHPAFCLTADSEPQRPQSYLSFATVPVGYWVKAEIGSGTSPFYLTESMETIDNLSSYILPRGDVKLSLVKAETIQKSSDYCIYYSLLFKGVSQCYAGPIVFDQNRIFNDLSVAPQDSEIFDEKSKIKSYQKFSDRPFEIVINESKKSLFATSIPFDSESVLGQKIREIRSISYENALTYFADSAGNLNVRTWGSNDGAQIGDIYIYSNSYTHSVDFFRLKGDPTAFFPVNQHSNNAWEYIGIYSRGVYHEVPMIGDIFKYMNPESRSVELYKLVGNYNDNFSTIQDSNESWERLGLNKWVYNGKGRSGDIFIYLNPNNGDSEIFMLKHDGAYSFFPTDKSSNLEWLYIGEI</sequence>
<reference evidence="2" key="1">
    <citation type="submission" date="2017-02" db="EMBL/GenBank/DDBJ databases">
        <authorList>
            <person name="Varghese N."/>
            <person name="Submissions S."/>
        </authorList>
    </citation>
    <scope>NUCLEOTIDE SEQUENCE [LARGE SCALE GENOMIC DNA]</scope>
    <source>
        <strain evidence="2">DSM 22720</strain>
    </source>
</reference>
<dbReference type="Gene3D" id="3.30.160.280">
    <property type="match status" value="3"/>
</dbReference>
<accession>A0A1T4W5S2</accession>
<gene>
    <name evidence="1" type="ORF">SAMN02745132_04774</name>
</gene>